<proteinExistence type="predicted"/>
<dbReference type="EMBL" id="KU529793">
    <property type="protein sequence ID" value="AMQ35925.1"/>
    <property type="molecule type" value="Genomic_DNA"/>
</dbReference>
<protein>
    <submittedName>
        <fullName evidence="1">PxGV-Corf79 protein</fullName>
    </submittedName>
    <submittedName>
        <fullName evidence="2">PxGV-Korf79 protein</fullName>
    </submittedName>
    <submittedName>
        <fullName evidence="3">PxGV-Morf79 protein</fullName>
    </submittedName>
</protein>
<organism evidence="3">
    <name type="scientific">Plutella xylostella granulovirus</name>
    <dbReference type="NCBI Taxonomy" id="98383"/>
    <lineage>
        <taxon>Viruses</taxon>
        <taxon>Viruses incertae sedis</taxon>
        <taxon>Naldaviricetes</taxon>
        <taxon>Lefavirales</taxon>
        <taxon>Baculoviridae</taxon>
        <taxon>Betabaculovirus</taxon>
        <taxon>Betabaculovirus pluxylostellae</taxon>
    </lineage>
</organism>
<dbReference type="EMBL" id="KU529792">
    <property type="protein sequence ID" value="AMQ35808.1"/>
    <property type="molecule type" value="Genomic_DNA"/>
</dbReference>
<reference evidence="3" key="1">
    <citation type="submission" date="2016-01" db="EMBL/GenBank/DDBJ databases">
        <title>Complete Genome Sequences of Four Plutella xylostella Granulovirus Isolates.</title>
        <authorList>
            <person name="Spence R.J."/>
            <person name="Noune C."/>
            <person name="Hauxwell C."/>
        </authorList>
    </citation>
    <scope>NUCLEOTIDE SEQUENCE</scope>
    <source>
        <strain evidence="1">PxGV_C</strain>
        <strain evidence="2">PxGV_K</strain>
        <strain evidence="3">PxGV_M</strain>
    </source>
</reference>
<evidence type="ECO:0000313" key="1">
    <source>
        <dbReference type="EMBL" id="AMQ35691.1"/>
    </source>
</evidence>
<sequence length="107" mass="12547">MFIIKILMFASKTSMFTLKYNLKIKHILTDLFVYFFTQTKNGGQILRFRFKNTSANLAPDTIFVQISDKYKIKYIVFGQLQSKQNFLIASHFIYDFINVRPTTGVKS</sequence>
<evidence type="ECO:0000313" key="2">
    <source>
        <dbReference type="EMBL" id="AMQ35808.1"/>
    </source>
</evidence>
<accession>A0A142DWF7</accession>
<dbReference type="EMBL" id="KU529791">
    <property type="protein sequence ID" value="AMQ35691.1"/>
    <property type="molecule type" value="Genomic_DNA"/>
</dbReference>
<name>A0A142DWF7_9BBAC</name>
<evidence type="ECO:0000313" key="3">
    <source>
        <dbReference type="EMBL" id="AMQ35925.1"/>
    </source>
</evidence>
<gene>
    <name evidence="3" type="primary">PxGV-Morf79</name>
    <name evidence="1" type="synonym">PxGV-Corf79</name>
    <name evidence="2" type="synonym">PxGV-Korf79</name>
</gene>